<dbReference type="PANTHER" id="PTHR11533">
    <property type="entry name" value="PROTEASE M1 ZINC METALLOPROTEASE"/>
    <property type="match status" value="1"/>
</dbReference>
<dbReference type="Gene3D" id="3.30.2010.30">
    <property type="match status" value="1"/>
</dbReference>
<evidence type="ECO:0000313" key="1">
    <source>
        <dbReference type="EMBL" id="KIH43153.1"/>
    </source>
</evidence>
<gene>
    <name evidence="1" type="ORF">ANCDUO_26847</name>
</gene>
<dbReference type="GO" id="GO:0043171">
    <property type="term" value="P:peptide catabolic process"/>
    <property type="evidence" value="ECO:0007669"/>
    <property type="project" value="TreeGrafter"/>
</dbReference>
<dbReference type="EMBL" id="KN788537">
    <property type="protein sequence ID" value="KIH43153.1"/>
    <property type="molecule type" value="Genomic_DNA"/>
</dbReference>
<dbReference type="GO" id="GO:0005737">
    <property type="term" value="C:cytoplasm"/>
    <property type="evidence" value="ECO:0007669"/>
    <property type="project" value="TreeGrafter"/>
</dbReference>
<dbReference type="GO" id="GO:0016020">
    <property type="term" value="C:membrane"/>
    <property type="evidence" value="ECO:0007669"/>
    <property type="project" value="TreeGrafter"/>
</dbReference>
<dbReference type="Proteomes" id="UP000054047">
    <property type="component" value="Unassembled WGS sequence"/>
</dbReference>
<proteinExistence type="predicted"/>
<keyword evidence="2" id="KW-1185">Reference proteome</keyword>
<name>A0A0C2BH96_9BILA</name>
<accession>A0A0C2BH96</accession>
<dbReference type="SUPFAM" id="SSF55486">
    <property type="entry name" value="Metalloproteases ('zincins'), catalytic domain"/>
    <property type="match status" value="1"/>
</dbReference>
<dbReference type="GO" id="GO:0006508">
    <property type="term" value="P:proteolysis"/>
    <property type="evidence" value="ECO:0007669"/>
    <property type="project" value="TreeGrafter"/>
</dbReference>
<dbReference type="GO" id="GO:0042277">
    <property type="term" value="F:peptide binding"/>
    <property type="evidence" value="ECO:0007669"/>
    <property type="project" value="TreeGrafter"/>
</dbReference>
<protein>
    <submittedName>
        <fullName evidence="1">Uncharacterized protein</fullName>
    </submittedName>
</protein>
<dbReference type="InterPro" id="IPR050344">
    <property type="entry name" value="Peptidase_M1_aminopeptidases"/>
</dbReference>
<dbReference type="PANTHER" id="PTHR11533:SF299">
    <property type="entry name" value="AMINOPEPTIDASE"/>
    <property type="match status" value="1"/>
</dbReference>
<dbReference type="OrthoDB" id="10031169at2759"/>
<dbReference type="GO" id="GO:0005615">
    <property type="term" value="C:extracellular space"/>
    <property type="evidence" value="ECO:0007669"/>
    <property type="project" value="TreeGrafter"/>
</dbReference>
<feature type="non-terminal residue" evidence="1">
    <location>
        <position position="70"/>
    </location>
</feature>
<reference evidence="1 2" key="1">
    <citation type="submission" date="2013-12" db="EMBL/GenBank/DDBJ databases">
        <title>Draft genome of the parsitic nematode Ancylostoma duodenale.</title>
        <authorList>
            <person name="Mitreva M."/>
        </authorList>
    </citation>
    <scope>NUCLEOTIDE SEQUENCE [LARGE SCALE GENOMIC DNA]</scope>
    <source>
        <strain evidence="1 2">Zhejiang</strain>
    </source>
</reference>
<organism evidence="1 2">
    <name type="scientific">Ancylostoma duodenale</name>
    <dbReference type="NCBI Taxonomy" id="51022"/>
    <lineage>
        <taxon>Eukaryota</taxon>
        <taxon>Metazoa</taxon>
        <taxon>Ecdysozoa</taxon>
        <taxon>Nematoda</taxon>
        <taxon>Chromadorea</taxon>
        <taxon>Rhabditida</taxon>
        <taxon>Rhabditina</taxon>
        <taxon>Rhabditomorpha</taxon>
        <taxon>Strongyloidea</taxon>
        <taxon>Ancylostomatidae</taxon>
        <taxon>Ancylostomatinae</taxon>
        <taxon>Ancylostoma</taxon>
    </lineage>
</organism>
<dbReference type="GO" id="GO:0008270">
    <property type="term" value="F:zinc ion binding"/>
    <property type="evidence" value="ECO:0007669"/>
    <property type="project" value="TreeGrafter"/>
</dbReference>
<dbReference type="AlphaFoldDB" id="A0A0C2BH96"/>
<dbReference type="GO" id="GO:0070006">
    <property type="term" value="F:metalloaminopeptidase activity"/>
    <property type="evidence" value="ECO:0007669"/>
    <property type="project" value="TreeGrafter"/>
</dbReference>
<evidence type="ECO:0000313" key="2">
    <source>
        <dbReference type="Proteomes" id="UP000054047"/>
    </source>
</evidence>
<sequence>MVVGTMPYRETYTARGVRIRIYAEAEKLNDTSLALSLTPRLLAFFEDYFQLPYPLEKLGELILIDLLICL</sequence>